<accession>A0A1S1LHL0</accession>
<comment type="caution">
    <text evidence="3">The sequence shown here is derived from an EMBL/GenBank/DDBJ whole genome shotgun (WGS) entry which is preliminary data.</text>
</comment>
<sequence>MSDVDEAKTDQTTEAESEPAGSRWKSRRFRVVGSLVLAVLLAAGAGGYVWVRHARSELLQYARDNWSSINDDRSANAVAHDMVRYASHLKQLPGFGTFGTAEPELLRSIARGLAPHLAQLAGADGPGFATADLWPFRDADSMRDLLSILDQDHESAIITNASVVAQCVTLTENAGQHGVYGDWPSSLEVTGRLGQVMAEAAEDSNLFGRESARWRNAHDPNATETLAKNAQAILDQVPAFTDTIDAHAINSDLNKAVEKQKGNPSSDLGDEGAKYMRNLVSPLILNNTVTEEVAILQGLINAHPEVAADPDLADYITDGRLDTNKLLADEKAVDTKLANAAYRNYKKYGLDLRTILDQERLGKLRDWSR</sequence>
<gene>
    <name evidence="3" type="ORF">BKG76_00190</name>
</gene>
<proteinExistence type="predicted"/>
<feature type="region of interest" description="Disordered" evidence="1">
    <location>
        <begin position="1"/>
        <end position="21"/>
    </location>
</feature>
<dbReference type="Proteomes" id="UP000179616">
    <property type="component" value="Unassembled WGS sequence"/>
</dbReference>
<dbReference type="GeneID" id="57165205"/>
<organism evidence="3 4">
    <name type="scientific">Mycobacteroides franklinii</name>
    <dbReference type="NCBI Taxonomy" id="948102"/>
    <lineage>
        <taxon>Bacteria</taxon>
        <taxon>Bacillati</taxon>
        <taxon>Actinomycetota</taxon>
        <taxon>Actinomycetes</taxon>
        <taxon>Mycobacteriales</taxon>
        <taxon>Mycobacteriaceae</taxon>
        <taxon>Mycobacteroides</taxon>
    </lineage>
</organism>
<dbReference type="RefSeq" id="WP_070934887.1">
    <property type="nucleotide sequence ID" value="NZ_MLIK01000003.1"/>
</dbReference>
<evidence type="ECO:0000313" key="4">
    <source>
        <dbReference type="Proteomes" id="UP000179616"/>
    </source>
</evidence>
<feature type="compositionally biased region" description="Basic and acidic residues" evidence="1">
    <location>
        <begin position="1"/>
        <end position="11"/>
    </location>
</feature>
<protein>
    <submittedName>
        <fullName evidence="3">Uncharacterized protein</fullName>
    </submittedName>
</protein>
<evidence type="ECO:0000313" key="3">
    <source>
        <dbReference type="EMBL" id="OHU31674.1"/>
    </source>
</evidence>
<evidence type="ECO:0000256" key="1">
    <source>
        <dbReference type="SAM" id="MobiDB-lite"/>
    </source>
</evidence>
<reference evidence="3 4" key="1">
    <citation type="submission" date="2016-10" db="EMBL/GenBank/DDBJ databases">
        <title>Evaluation of Human, Veterinary and Environmental Mycobacterium chelonae Isolates by Core Genome Phylogenomic Analysis, Targeted Gene Comparison, and Anti-microbial Susceptibility Patterns: A Tale of Mistaken Identities.</title>
        <authorList>
            <person name="Fogelson S.B."/>
            <person name="Camus A.C."/>
            <person name="Lorenz W."/>
            <person name="Vasireddy R."/>
            <person name="Vasireddy S."/>
            <person name="Smith T."/>
            <person name="Brown-Elliott B.A."/>
            <person name="Wallace R.J.Jr."/>
            <person name="Hasan N.A."/>
            <person name="Reischl U."/>
            <person name="Sanchez S."/>
        </authorList>
    </citation>
    <scope>NUCLEOTIDE SEQUENCE [LARGE SCALE GENOMIC DNA]</scope>
    <source>
        <strain evidence="3 4">1559</strain>
    </source>
</reference>
<feature type="transmembrane region" description="Helical" evidence="2">
    <location>
        <begin position="31"/>
        <end position="51"/>
    </location>
</feature>
<keyword evidence="2" id="KW-1133">Transmembrane helix</keyword>
<keyword evidence="2" id="KW-0812">Transmembrane</keyword>
<evidence type="ECO:0000256" key="2">
    <source>
        <dbReference type="SAM" id="Phobius"/>
    </source>
</evidence>
<dbReference type="STRING" id="948102.BKG76_00190"/>
<dbReference type="OrthoDB" id="9952669at2"/>
<name>A0A1S1LHL0_9MYCO</name>
<dbReference type="AlphaFoldDB" id="A0A1S1LHL0"/>
<keyword evidence="2" id="KW-0472">Membrane</keyword>
<dbReference type="EMBL" id="MLIK01000003">
    <property type="protein sequence ID" value="OHU31674.1"/>
    <property type="molecule type" value="Genomic_DNA"/>
</dbReference>